<dbReference type="Gene3D" id="1.10.420.10">
    <property type="entry name" value="Peroxidase, domain 2"/>
    <property type="match status" value="1"/>
</dbReference>
<evidence type="ECO:0000313" key="2">
    <source>
        <dbReference type="Proteomes" id="UP000017836"/>
    </source>
</evidence>
<dbReference type="EMBL" id="KI395277">
    <property type="protein sequence ID" value="ERM98761.1"/>
    <property type="molecule type" value="Genomic_DNA"/>
</dbReference>
<proteinExistence type="predicted"/>
<keyword evidence="2" id="KW-1185">Reference proteome</keyword>
<reference evidence="2" key="1">
    <citation type="journal article" date="2013" name="Science">
        <title>The Amborella genome and the evolution of flowering plants.</title>
        <authorList>
            <consortium name="Amborella Genome Project"/>
        </authorList>
    </citation>
    <scope>NUCLEOTIDE SEQUENCE [LARGE SCALE GENOMIC DNA]</scope>
</reference>
<dbReference type="HOGENOM" id="CLU_2708153_0_0_1"/>
<accession>W1NPQ0</accession>
<evidence type="ECO:0000313" key="1">
    <source>
        <dbReference type="EMBL" id="ERM98761.1"/>
    </source>
</evidence>
<name>W1NPQ0_AMBTC</name>
<organism evidence="1 2">
    <name type="scientific">Amborella trichopoda</name>
    <dbReference type="NCBI Taxonomy" id="13333"/>
    <lineage>
        <taxon>Eukaryota</taxon>
        <taxon>Viridiplantae</taxon>
        <taxon>Streptophyta</taxon>
        <taxon>Embryophyta</taxon>
        <taxon>Tracheophyta</taxon>
        <taxon>Spermatophyta</taxon>
        <taxon>Magnoliopsida</taxon>
        <taxon>Amborellales</taxon>
        <taxon>Amborellaceae</taxon>
        <taxon>Amborella</taxon>
    </lineage>
</organism>
<gene>
    <name evidence="1" type="ORF">AMTR_s00082p00134500</name>
</gene>
<sequence>MDKSYADELRPIFPTITLPEFTNAVVKLSKDLAHKMDGSYYSCLRKNHALLPLDHALMTSSDEEHREEDDFAL</sequence>
<protein>
    <submittedName>
        <fullName evidence="1">Uncharacterized protein</fullName>
    </submittedName>
</protein>
<dbReference type="Gramene" id="ERM98761">
    <property type="protein sequence ID" value="ERM98761"/>
    <property type="gene ID" value="AMTR_s00082p00134500"/>
</dbReference>
<dbReference type="AlphaFoldDB" id="W1NPQ0"/>
<dbReference type="Proteomes" id="UP000017836">
    <property type="component" value="Unassembled WGS sequence"/>
</dbReference>